<dbReference type="InterPro" id="IPR006674">
    <property type="entry name" value="HD_domain"/>
</dbReference>
<dbReference type="GO" id="GO:0046872">
    <property type="term" value="F:metal ion binding"/>
    <property type="evidence" value="ECO:0007669"/>
    <property type="project" value="UniProtKB-KW"/>
</dbReference>
<dbReference type="Pfam" id="PF13023">
    <property type="entry name" value="HD_3"/>
    <property type="match status" value="1"/>
</dbReference>
<feature type="domain" description="HD" evidence="3">
    <location>
        <begin position="42"/>
        <end position="205"/>
    </location>
</feature>
<dbReference type="PANTHER" id="PTHR11845">
    <property type="entry name" value="5'-DEOXYNUCLEOTIDASE HDDC2"/>
    <property type="match status" value="1"/>
</dbReference>
<name>A0A916IQH1_9BURK</name>
<dbReference type="GO" id="GO:0005737">
    <property type="term" value="C:cytoplasm"/>
    <property type="evidence" value="ECO:0007669"/>
    <property type="project" value="TreeGrafter"/>
</dbReference>
<evidence type="ECO:0000256" key="2">
    <source>
        <dbReference type="ARBA" id="ARBA00022801"/>
    </source>
</evidence>
<dbReference type="SUPFAM" id="SSF109604">
    <property type="entry name" value="HD-domain/PDEase-like"/>
    <property type="match status" value="1"/>
</dbReference>
<reference evidence="4" key="1">
    <citation type="submission" date="2021-03" db="EMBL/GenBank/DDBJ databases">
        <authorList>
            <person name="Peeters C."/>
        </authorList>
    </citation>
    <scope>NUCLEOTIDE SEQUENCE</scope>
    <source>
        <strain evidence="4">LMG 31506</strain>
    </source>
</reference>
<dbReference type="PANTHER" id="PTHR11845:SF13">
    <property type="entry name" value="5'-DEOXYNUCLEOTIDASE HDDC2"/>
    <property type="match status" value="1"/>
</dbReference>
<accession>A0A916IQH1</accession>
<dbReference type="InterPro" id="IPR039356">
    <property type="entry name" value="YfbR/HDDC2"/>
</dbReference>
<dbReference type="GO" id="GO:0002953">
    <property type="term" value="F:5'-deoxynucleotidase activity"/>
    <property type="evidence" value="ECO:0007669"/>
    <property type="project" value="InterPro"/>
</dbReference>
<dbReference type="AlphaFoldDB" id="A0A916IQH1"/>
<gene>
    <name evidence="4" type="ORF">LMG31506_01418</name>
</gene>
<evidence type="ECO:0000313" key="4">
    <source>
        <dbReference type="EMBL" id="CAG2134647.1"/>
    </source>
</evidence>
<protein>
    <recommendedName>
        <fullName evidence="3">HD domain-containing protein</fullName>
    </recommendedName>
</protein>
<sequence length="222" mass="24995">MIVPSAWGAAASRFARLSRHPAFVFNVNPSNLERQLSFLREIDRLKSVVRMSPLIDQSRRENSAEHSWHLAMYALVLSEHAAAPVDVTRVVKMLLIHDIVEIDAGDVPFHVPSTHAGQAEREQLAAERIFSLLPEAQAAEFRALWFEFEAGESDDARFAKALDRFQPMLHNAATEGGTWVECEVTEEQVIARCQHPIERGAPALWQAAARLVEEHFRKPDAQ</sequence>
<keyword evidence="1" id="KW-0479">Metal-binding</keyword>
<keyword evidence="2" id="KW-0378">Hydrolase</keyword>
<evidence type="ECO:0000256" key="1">
    <source>
        <dbReference type="ARBA" id="ARBA00022723"/>
    </source>
</evidence>
<evidence type="ECO:0000313" key="5">
    <source>
        <dbReference type="Proteomes" id="UP000672934"/>
    </source>
</evidence>
<keyword evidence="5" id="KW-1185">Reference proteome</keyword>
<dbReference type="EMBL" id="CAJPUY010000004">
    <property type="protein sequence ID" value="CAG2134647.1"/>
    <property type="molecule type" value="Genomic_DNA"/>
</dbReference>
<evidence type="ECO:0000259" key="3">
    <source>
        <dbReference type="Pfam" id="PF13023"/>
    </source>
</evidence>
<dbReference type="Gene3D" id="1.10.3210.10">
    <property type="entry name" value="Hypothetical protein af1432"/>
    <property type="match status" value="1"/>
</dbReference>
<proteinExistence type="predicted"/>
<dbReference type="Proteomes" id="UP000672934">
    <property type="component" value="Unassembled WGS sequence"/>
</dbReference>
<comment type="caution">
    <text evidence="4">The sequence shown here is derived from an EMBL/GenBank/DDBJ whole genome shotgun (WGS) entry which is preliminary data.</text>
</comment>
<organism evidence="4 5">
    <name type="scientific">Cupriavidus yeoncheonensis</name>
    <dbReference type="NCBI Taxonomy" id="1462994"/>
    <lineage>
        <taxon>Bacteria</taxon>
        <taxon>Pseudomonadati</taxon>
        <taxon>Pseudomonadota</taxon>
        <taxon>Betaproteobacteria</taxon>
        <taxon>Burkholderiales</taxon>
        <taxon>Burkholderiaceae</taxon>
        <taxon>Cupriavidus</taxon>
    </lineage>
</organism>